<evidence type="ECO:0000313" key="1">
    <source>
        <dbReference type="EMBL" id="QHU28200.1"/>
    </source>
</evidence>
<proteinExistence type="predicted"/>
<organism evidence="1">
    <name type="scientific">viral metagenome</name>
    <dbReference type="NCBI Taxonomy" id="1070528"/>
    <lineage>
        <taxon>unclassified sequences</taxon>
        <taxon>metagenomes</taxon>
        <taxon>organismal metagenomes</taxon>
    </lineage>
</organism>
<reference evidence="1" key="1">
    <citation type="journal article" date="2020" name="Nature">
        <title>Giant virus diversity and host interactions through global metagenomics.</title>
        <authorList>
            <person name="Schulz F."/>
            <person name="Roux S."/>
            <person name="Paez-Espino D."/>
            <person name="Jungbluth S."/>
            <person name="Walsh D.A."/>
            <person name="Denef V.J."/>
            <person name="McMahon K.D."/>
            <person name="Konstantinidis K.T."/>
            <person name="Eloe-Fadrosh E.A."/>
            <person name="Kyrpides N.C."/>
            <person name="Woyke T."/>
        </authorList>
    </citation>
    <scope>NUCLEOTIDE SEQUENCE</scope>
    <source>
        <strain evidence="1">GVMAG-M-3300027770-73</strain>
    </source>
</reference>
<dbReference type="AlphaFoldDB" id="A0A6C0LCY7"/>
<dbReference type="EMBL" id="MN740471">
    <property type="protein sequence ID" value="QHU28200.1"/>
    <property type="molecule type" value="Genomic_DNA"/>
</dbReference>
<evidence type="ECO:0008006" key="2">
    <source>
        <dbReference type="Google" id="ProtNLM"/>
    </source>
</evidence>
<sequence>MYNLDLCHLGNQCAPGIIIDDILNVRKKTLFMLGIYHFNDILEFLKDGYYEKIYDRNFLENQENNNVRHSLYKFTFNHEFTIENWQITNYDLVKNRFDEKIRNFREMLHSNNKTIFINVFDNIDTLNIDGMLNWLRENKRNFHLIIITDKHYNTGYESENLSIIKLENSFSEWWNMSDNTKANLYQEMYNKFITCLEHKNIENNFPKNYMDTEYGRAHPV</sequence>
<name>A0A6C0LCY7_9ZZZZ</name>
<protein>
    <recommendedName>
        <fullName evidence="2">Papain-like cysteine peptidase</fullName>
    </recommendedName>
</protein>
<accession>A0A6C0LCY7</accession>